<gene>
    <name evidence="9" type="primary">pnuC</name>
    <name evidence="9" type="ORF">ACFL27_15795</name>
</gene>
<evidence type="ECO:0000256" key="7">
    <source>
        <dbReference type="ARBA" id="ARBA00023136"/>
    </source>
</evidence>
<accession>A0ABV6YZZ3</accession>
<name>A0ABV6YZZ3_UNCC1</name>
<dbReference type="InterPro" id="IPR006419">
    <property type="entry name" value="NMN_transpt_PnuC"/>
</dbReference>
<protein>
    <submittedName>
        <fullName evidence="9">Nicotinamide riboside transporter PnuC</fullName>
    </submittedName>
</protein>
<keyword evidence="5 8" id="KW-0812">Transmembrane</keyword>
<comment type="caution">
    <text evidence="9">The sequence shown here is derived from an EMBL/GenBank/DDBJ whole genome shotgun (WGS) entry which is preliminary data.</text>
</comment>
<comment type="subcellular location">
    <subcellularLocation>
        <location evidence="1">Cell membrane</location>
        <topology evidence="1">Multi-pass membrane protein</topology>
    </subcellularLocation>
</comment>
<dbReference type="NCBIfam" id="TIGR01528">
    <property type="entry name" value="NMN_trans_PnuC"/>
    <property type="match status" value="1"/>
</dbReference>
<evidence type="ECO:0000256" key="4">
    <source>
        <dbReference type="ARBA" id="ARBA00022475"/>
    </source>
</evidence>
<feature type="transmembrane region" description="Helical" evidence="8">
    <location>
        <begin position="150"/>
        <end position="169"/>
    </location>
</feature>
<proteinExistence type="inferred from homology"/>
<sequence length="231" mass="26398">MIFEVGNTIIAFFSVKTIAFTFIGYPMSYIEFCGTLLYLWSVWLMAKSRILTWPVGIVSVLLYLAIFYQIRLYSDAFEQIYYLAASAYGWWKWAQASRSDDEKSLPVTFSSSRIIVCAACGTLVFSVVLGNFVSQLHILLPSLIPEKASYPYLDALTTVMSFTAMFLMAFKRTESWLYWIIVDVIGIWLYYVKEVKFIALLYVILLVMASNGLVMWIKESQKSAAPQNRSG</sequence>
<keyword evidence="3" id="KW-0813">Transport</keyword>
<feature type="transmembrane region" description="Helical" evidence="8">
    <location>
        <begin position="114"/>
        <end position="138"/>
    </location>
</feature>
<keyword evidence="4" id="KW-1003">Cell membrane</keyword>
<evidence type="ECO:0000256" key="8">
    <source>
        <dbReference type="SAM" id="Phobius"/>
    </source>
</evidence>
<organism evidence="9 10">
    <name type="scientific">candidate division CSSED10-310 bacterium</name>
    <dbReference type="NCBI Taxonomy" id="2855610"/>
    <lineage>
        <taxon>Bacteria</taxon>
        <taxon>Bacteria division CSSED10-310</taxon>
    </lineage>
</organism>
<feature type="transmembrane region" description="Helical" evidence="8">
    <location>
        <begin position="50"/>
        <end position="70"/>
    </location>
</feature>
<evidence type="ECO:0000313" key="9">
    <source>
        <dbReference type="EMBL" id="MFC1851653.1"/>
    </source>
</evidence>
<keyword evidence="10" id="KW-1185">Reference proteome</keyword>
<reference evidence="9 10" key="1">
    <citation type="submission" date="2024-09" db="EMBL/GenBank/DDBJ databases">
        <title>Laminarin stimulates single cell rates of sulfate reduction while oxygen inhibits transcriptomic activity in coastal marine sediment.</title>
        <authorList>
            <person name="Lindsay M."/>
            <person name="Orcutt B."/>
            <person name="Emerson D."/>
            <person name="Stepanauskas R."/>
            <person name="D'Angelo T."/>
        </authorList>
    </citation>
    <scope>NUCLEOTIDE SEQUENCE [LARGE SCALE GENOMIC DNA]</scope>
    <source>
        <strain evidence="9">SAG AM-311-K15</strain>
    </source>
</reference>
<evidence type="ECO:0000256" key="6">
    <source>
        <dbReference type="ARBA" id="ARBA00022989"/>
    </source>
</evidence>
<dbReference type="EMBL" id="JBHPBY010000212">
    <property type="protein sequence ID" value="MFC1851653.1"/>
    <property type="molecule type" value="Genomic_DNA"/>
</dbReference>
<evidence type="ECO:0000256" key="1">
    <source>
        <dbReference type="ARBA" id="ARBA00004651"/>
    </source>
</evidence>
<feature type="transmembrane region" description="Helical" evidence="8">
    <location>
        <begin position="176"/>
        <end position="191"/>
    </location>
</feature>
<dbReference type="PANTHER" id="PTHR36122:SF2">
    <property type="entry name" value="NICOTINAMIDE RIBOSIDE TRANSPORTER PNUC"/>
    <property type="match status" value="1"/>
</dbReference>
<keyword evidence="7 8" id="KW-0472">Membrane</keyword>
<dbReference type="PANTHER" id="PTHR36122">
    <property type="entry name" value="NICOTINAMIDE RIBOSIDE TRANSPORTER PNUC"/>
    <property type="match status" value="1"/>
</dbReference>
<feature type="transmembrane region" description="Helical" evidence="8">
    <location>
        <begin position="197"/>
        <end position="217"/>
    </location>
</feature>
<evidence type="ECO:0000313" key="10">
    <source>
        <dbReference type="Proteomes" id="UP001594351"/>
    </source>
</evidence>
<evidence type="ECO:0000256" key="2">
    <source>
        <dbReference type="ARBA" id="ARBA00006669"/>
    </source>
</evidence>
<dbReference type="Proteomes" id="UP001594351">
    <property type="component" value="Unassembled WGS sequence"/>
</dbReference>
<evidence type="ECO:0000256" key="3">
    <source>
        <dbReference type="ARBA" id="ARBA00022448"/>
    </source>
</evidence>
<comment type="similarity">
    <text evidence="2">Belongs to the nicotinamide ribonucleoside (NR) uptake permease (TC 4.B.1) family.</text>
</comment>
<keyword evidence="6 8" id="KW-1133">Transmembrane helix</keyword>
<evidence type="ECO:0000256" key="5">
    <source>
        <dbReference type="ARBA" id="ARBA00022692"/>
    </source>
</evidence>
<dbReference type="Pfam" id="PF04973">
    <property type="entry name" value="NMN_transporter"/>
    <property type="match status" value="1"/>
</dbReference>